<dbReference type="GeneID" id="54556368"/>
<keyword evidence="2" id="KW-1185">Reference proteome</keyword>
<organism evidence="1 2">
    <name type="scientific">Westerdykella ornata</name>
    <dbReference type="NCBI Taxonomy" id="318751"/>
    <lineage>
        <taxon>Eukaryota</taxon>
        <taxon>Fungi</taxon>
        <taxon>Dikarya</taxon>
        <taxon>Ascomycota</taxon>
        <taxon>Pezizomycotina</taxon>
        <taxon>Dothideomycetes</taxon>
        <taxon>Pleosporomycetidae</taxon>
        <taxon>Pleosporales</taxon>
        <taxon>Sporormiaceae</taxon>
        <taxon>Westerdykella</taxon>
    </lineage>
</organism>
<evidence type="ECO:0000313" key="1">
    <source>
        <dbReference type="EMBL" id="KAF2274807.1"/>
    </source>
</evidence>
<dbReference type="AlphaFoldDB" id="A0A6A6JES5"/>
<dbReference type="RefSeq" id="XP_033652346.1">
    <property type="nucleotide sequence ID" value="XM_033803193.1"/>
</dbReference>
<dbReference type="EMBL" id="ML986500">
    <property type="protein sequence ID" value="KAF2274807.1"/>
    <property type="molecule type" value="Genomic_DNA"/>
</dbReference>
<reference evidence="1" key="1">
    <citation type="journal article" date="2020" name="Stud. Mycol.">
        <title>101 Dothideomycetes genomes: a test case for predicting lifestyles and emergence of pathogens.</title>
        <authorList>
            <person name="Haridas S."/>
            <person name="Albert R."/>
            <person name="Binder M."/>
            <person name="Bloem J."/>
            <person name="Labutti K."/>
            <person name="Salamov A."/>
            <person name="Andreopoulos B."/>
            <person name="Baker S."/>
            <person name="Barry K."/>
            <person name="Bills G."/>
            <person name="Bluhm B."/>
            <person name="Cannon C."/>
            <person name="Castanera R."/>
            <person name="Culley D."/>
            <person name="Daum C."/>
            <person name="Ezra D."/>
            <person name="Gonzalez J."/>
            <person name="Henrissat B."/>
            <person name="Kuo A."/>
            <person name="Liang C."/>
            <person name="Lipzen A."/>
            <person name="Lutzoni F."/>
            <person name="Magnuson J."/>
            <person name="Mondo S."/>
            <person name="Nolan M."/>
            <person name="Ohm R."/>
            <person name="Pangilinan J."/>
            <person name="Park H.-J."/>
            <person name="Ramirez L."/>
            <person name="Alfaro M."/>
            <person name="Sun H."/>
            <person name="Tritt A."/>
            <person name="Yoshinaga Y."/>
            <person name="Zwiers L.-H."/>
            <person name="Turgeon B."/>
            <person name="Goodwin S."/>
            <person name="Spatafora J."/>
            <person name="Crous P."/>
            <person name="Grigoriev I."/>
        </authorList>
    </citation>
    <scope>NUCLEOTIDE SEQUENCE</scope>
    <source>
        <strain evidence="1">CBS 379.55</strain>
    </source>
</reference>
<proteinExistence type="predicted"/>
<evidence type="ECO:0000313" key="2">
    <source>
        <dbReference type="Proteomes" id="UP000800097"/>
    </source>
</evidence>
<gene>
    <name evidence="1" type="ORF">EI97DRAFT_89690</name>
</gene>
<name>A0A6A6JES5_WESOR</name>
<accession>A0A6A6JES5</accession>
<protein>
    <submittedName>
        <fullName evidence="1">Uncharacterized protein</fullName>
    </submittedName>
</protein>
<dbReference type="Proteomes" id="UP000800097">
    <property type="component" value="Unassembled WGS sequence"/>
</dbReference>
<sequence length="166" mass="19423">MSSIMSPLPLATTPEEAKKAIIEESTGLRLAYSEIRHYLLKEPRCPVCEQTFLDLREKFVHSVVTKEIFWARAYLRAIDKIHPDMLDIKPLPQEDLLLRGKKCPLCTLTVVWREREGDAGWVLKRYRAKNTWEKVQAMKELHIQIDPKKQKAEEKRVKELLKDNSV</sequence>